<evidence type="ECO:0000256" key="11">
    <source>
        <dbReference type="ARBA" id="ARBA00023136"/>
    </source>
</evidence>
<dbReference type="SUPFAM" id="SSF48452">
    <property type="entry name" value="TPR-like"/>
    <property type="match status" value="1"/>
</dbReference>
<dbReference type="GO" id="GO:0006890">
    <property type="term" value="P:retrograde vesicle-mediated transport, Golgi to endoplasmic reticulum"/>
    <property type="evidence" value="ECO:0007669"/>
    <property type="project" value="InterPro"/>
</dbReference>
<evidence type="ECO:0000256" key="4">
    <source>
        <dbReference type="ARBA" id="ARBA00011775"/>
    </source>
</evidence>
<dbReference type="GO" id="GO:0006891">
    <property type="term" value="P:intra-Golgi vesicle-mediated transport"/>
    <property type="evidence" value="ECO:0007669"/>
    <property type="project" value="TreeGrafter"/>
</dbReference>
<keyword evidence="9" id="KW-0653">Protein transport</keyword>
<dbReference type="GeneTree" id="ENSGT00390000003478"/>
<dbReference type="Proteomes" id="UP000008912">
    <property type="component" value="Unassembled WGS sequence"/>
</dbReference>
<comment type="subcellular location">
    <subcellularLocation>
        <location evidence="2">Cytoplasmic vesicle</location>
        <location evidence="2">COPI-coated vesicle membrane</location>
        <topology evidence="2">Peripheral membrane protein</topology>
        <orientation evidence="2">Cytoplasmic side</orientation>
    </subcellularLocation>
    <subcellularLocation>
        <location evidence="1">Golgi apparatus membrane</location>
        <topology evidence="1">Peripheral membrane protein</topology>
        <orientation evidence="1">Cytoplasmic side</orientation>
    </subcellularLocation>
</comment>
<comment type="function">
    <text evidence="13">The coatomer is a cytosolic protein complex that binds to dilysine motifs and reversibly associates with Golgi non-clathrin-coated vesicles, which further mediate biosynthetic protein transport from the ER, via the Golgi up to the trans Golgi network. The coatomer complex is required for budding from Golgi membranes, and is essential for the retrograde Golgi-to-ER transport of dilysine-tagged proteins. In mammals, the coatomer can only be recruited by membranes associated with ADP-ribosylation factors (ARFs), which are small GTP-binding proteins; the complex also influences the Golgi structural integrity, as well as the processing, activity, and endocytic recycling of LDL receptors.</text>
</comment>
<dbReference type="GO" id="GO:0006888">
    <property type="term" value="P:endoplasmic reticulum to Golgi vesicle-mediated transport"/>
    <property type="evidence" value="ECO:0007669"/>
    <property type="project" value="TreeGrafter"/>
</dbReference>
<evidence type="ECO:0000256" key="3">
    <source>
        <dbReference type="ARBA" id="ARBA00008827"/>
    </source>
</evidence>
<gene>
    <name evidence="15" type="primary">COPE</name>
</gene>
<protein>
    <recommendedName>
        <fullName evidence="5">Coatomer subunit epsilon</fullName>
    </recommendedName>
    <alternativeName>
        <fullName evidence="14">Epsilon-coat protein</fullName>
    </alternativeName>
</protein>
<evidence type="ECO:0000256" key="12">
    <source>
        <dbReference type="ARBA" id="ARBA00023329"/>
    </source>
</evidence>
<dbReference type="PANTHER" id="PTHR10805:SF0">
    <property type="entry name" value="COATOMER SUBUNIT EPSILON"/>
    <property type="match status" value="1"/>
</dbReference>
<evidence type="ECO:0000256" key="2">
    <source>
        <dbReference type="ARBA" id="ARBA00004347"/>
    </source>
</evidence>
<evidence type="ECO:0000313" key="16">
    <source>
        <dbReference type="Proteomes" id="UP000008912"/>
    </source>
</evidence>
<name>A0A7N5P6U8_AILME</name>
<accession>A0A7N5P6U8</accession>
<reference evidence="15" key="2">
    <citation type="submission" date="2025-08" db="UniProtKB">
        <authorList>
            <consortium name="Ensembl"/>
        </authorList>
    </citation>
    <scope>IDENTIFICATION</scope>
</reference>
<evidence type="ECO:0000256" key="6">
    <source>
        <dbReference type="ARBA" id="ARBA00022448"/>
    </source>
</evidence>
<dbReference type="GO" id="GO:0005654">
    <property type="term" value="C:nucleoplasm"/>
    <property type="evidence" value="ECO:0007669"/>
    <property type="project" value="Ensembl"/>
</dbReference>
<dbReference type="Pfam" id="PF04733">
    <property type="entry name" value="Coatomer_E"/>
    <property type="match status" value="2"/>
</dbReference>
<dbReference type="GO" id="GO:0000139">
    <property type="term" value="C:Golgi membrane"/>
    <property type="evidence" value="ECO:0007669"/>
    <property type="project" value="UniProtKB-SubCell"/>
</dbReference>
<evidence type="ECO:0000256" key="8">
    <source>
        <dbReference type="ARBA" id="ARBA00022892"/>
    </source>
</evidence>
<reference evidence="15" key="3">
    <citation type="submission" date="2025-09" db="UniProtKB">
        <authorList>
            <consortium name="Ensembl"/>
        </authorList>
    </citation>
    <scope>IDENTIFICATION</scope>
</reference>
<dbReference type="Ensembl" id="ENSAMET00000033519.1">
    <property type="protein sequence ID" value="ENSAMEP00000034226.1"/>
    <property type="gene ID" value="ENSAMEG00000011524.2"/>
</dbReference>
<keyword evidence="10" id="KW-0333">Golgi apparatus</keyword>
<evidence type="ECO:0000256" key="14">
    <source>
        <dbReference type="ARBA" id="ARBA00031602"/>
    </source>
</evidence>
<proteinExistence type="inferred from homology"/>
<dbReference type="GO" id="GO:0015031">
    <property type="term" value="P:protein transport"/>
    <property type="evidence" value="ECO:0007669"/>
    <property type="project" value="UniProtKB-KW"/>
</dbReference>
<evidence type="ECO:0000256" key="5">
    <source>
        <dbReference type="ARBA" id="ARBA00015828"/>
    </source>
</evidence>
<evidence type="ECO:0000256" key="13">
    <source>
        <dbReference type="ARBA" id="ARBA00025440"/>
    </source>
</evidence>
<evidence type="ECO:0000256" key="10">
    <source>
        <dbReference type="ARBA" id="ARBA00023034"/>
    </source>
</evidence>
<sequence length="336" mass="37527">MAPPAPGPASGGSGEVDELFDVKNAFYIGSYQQCINEAQRVKGPVCSAESPIHLWMGILPGLFSLLFFFLPSSPERDVERDVFLYRAYLAQRKYGVVLDEIKPSSAPELQAVHMFAEYLANDSQRDSIVAELDREMSRSVDVTNTTFLLMAASIYFHDQNPDAALRALHQGDSLECMAMTVQILLKLDRLDLARKELKKMQDQDEDATLTQLATAWVNLAVGGEKLQDAYYIFQEMADKCSSTLLLLNGQAACHMAQGRWEAAEGVLQEALDKDSGHPETLINLIVLSQHLGKPPEVTNRYLSQLKDAHRSHPFIKEYQAKENDFDRLVLQYAPSA</sequence>
<keyword evidence="7" id="KW-0963">Cytoplasm</keyword>
<keyword evidence="8" id="KW-0931">ER-Golgi transport</keyword>
<dbReference type="GO" id="GO:0099612">
    <property type="term" value="P:protein localization to axon"/>
    <property type="evidence" value="ECO:0007669"/>
    <property type="project" value="Ensembl"/>
</dbReference>
<comment type="subunit">
    <text evidence="4">Oligomeric complex that consists of at least the alpha, beta, beta', gamma, delta, epsilon and zeta subunits.</text>
</comment>
<dbReference type="InParanoid" id="A0A7N5P6U8"/>
<keyword evidence="16" id="KW-1185">Reference proteome</keyword>
<keyword evidence="12" id="KW-0968">Cytoplasmic vesicle</keyword>
<dbReference type="FunFam" id="1.25.40.10:FF:000148">
    <property type="entry name" value="Coatomer subunit epsilon"/>
    <property type="match status" value="1"/>
</dbReference>
<evidence type="ECO:0000313" key="15">
    <source>
        <dbReference type="Ensembl" id="ENSAMEP00000034226.1"/>
    </source>
</evidence>
<dbReference type="InterPro" id="IPR011990">
    <property type="entry name" value="TPR-like_helical_dom_sf"/>
</dbReference>
<evidence type="ECO:0000256" key="9">
    <source>
        <dbReference type="ARBA" id="ARBA00022927"/>
    </source>
</evidence>
<dbReference type="AlphaFoldDB" id="A0A7N5P6U8"/>
<evidence type="ECO:0000256" key="1">
    <source>
        <dbReference type="ARBA" id="ARBA00004255"/>
    </source>
</evidence>
<organism evidence="15 16">
    <name type="scientific">Ailuropoda melanoleuca</name>
    <name type="common">Giant panda</name>
    <dbReference type="NCBI Taxonomy" id="9646"/>
    <lineage>
        <taxon>Eukaryota</taxon>
        <taxon>Metazoa</taxon>
        <taxon>Chordata</taxon>
        <taxon>Craniata</taxon>
        <taxon>Vertebrata</taxon>
        <taxon>Euteleostomi</taxon>
        <taxon>Mammalia</taxon>
        <taxon>Eutheria</taxon>
        <taxon>Laurasiatheria</taxon>
        <taxon>Carnivora</taxon>
        <taxon>Caniformia</taxon>
        <taxon>Ursidae</taxon>
        <taxon>Ailuropoda</taxon>
    </lineage>
</organism>
<reference evidence="15 16" key="1">
    <citation type="journal article" date="2010" name="Nature">
        <title>The sequence and de novo assembly of the giant panda genome.</title>
        <authorList>
            <person name="Li R."/>
            <person name="Fan W."/>
            <person name="Tian G."/>
            <person name="Zhu H."/>
            <person name="He L."/>
            <person name="Cai J."/>
            <person name="Huang Q."/>
            <person name="Cai Q."/>
            <person name="Li B."/>
            <person name="Bai Y."/>
            <person name="Zhang Z."/>
            <person name="Zhang Y."/>
            <person name="Wang W."/>
            <person name="Li J."/>
            <person name="Wei F."/>
            <person name="Li H."/>
            <person name="Jian M."/>
            <person name="Li J."/>
            <person name="Zhang Z."/>
            <person name="Nielsen R."/>
            <person name="Li D."/>
            <person name="Gu W."/>
            <person name="Yang Z."/>
            <person name="Xuan Z."/>
            <person name="Ryder O.A."/>
            <person name="Leung F.C."/>
            <person name="Zhou Y."/>
            <person name="Cao J."/>
            <person name="Sun X."/>
            <person name="Fu Y."/>
            <person name="Fang X."/>
            <person name="Guo X."/>
            <person name="Wang B."/>
            <person name="Hou R."/>
            <person name="Shen F."/>
            <person name="Mu B."/>
            <person name="Ni P."/>
            <person name="Lin R."/>
            <person name="Qian W."/>
            <person name="Wang G."/>
            <person name="Yu C."/>
            <person name="Nie W."/>
            <person name="Wang J."/>
            <person name="Wu Z."/>
            <person name="Liang H."/>
            <person name="Min J."/>
            <person name="Wu Q."/>
            <person name="Cheng S."/>
            <person name="Ruan J."/>
            <person name="Wang M."/>
            <person name="Shi Z."/>
            <person name="Wen M."/>
            <person name="Liu B."/>
            <person name="Ren X."/>
            <person name="Zheng H."/>
            <person name="Dong D."/>
            <person name="Cook K."/>
            <person name="Shan G."/>
            <person name="Zhang H."/>
            <person name="Kosiol C."/>
            <person name="Xie X."/>
            <person name="Lu Z."/>
            <person name="Zheng H."/>
            <person name="Li Y."/>
            <person name="Steiner C.C."/>
            <person name="Lam T.T."/>
            <person name="Lin S."/>
            <person name="Zhang Q."/>
            <person name="Li G."/>
            <person name="Tian J."/>
            <person name="Gong T."/>
            <person name="Liu H."/>
            <person name="Zhang D."/>
            <person name="Fang L."/>
            <person name="Ye C."/>
            <person name="Zhang J."/>
            <person name="Hu W."/>
            <person name="Xu A."/>
            <person name="Ren Y."/>
            <person name="Zhang G."/>
            <person name="Bruford M.W."/>
            <person name="Li Q."/>
            <person name="Ma L."/>
            <person name="Guo Y."/>
            <person name="An N."/>
            <person name="Hu Y."/>
            <person name="Zheng Y."/>
            <person name="Shi Y."/>
            <person name="Li Z."/>
            <person name="Liu Q."/>
            <person name="Chen Y."/>
            <person name="Zhao J."/>
            <person name="Qu N."/>
            <person name="Zhao S."/>
            <person name="Tian F."/>
            <person name="Wang X."/>
            <person name="Wang H."/>
            <person name="Xu L."/>
            <person name="Liu X."/>
            <person name="Vinar T."/>
            <person name="Wang Y."/>
            <person name="Lam T.W."/>
            <person name="Yiu S.M."/>
            <person name="Liu S."/>
            <person name="Zhang H."/>
            <person name="Li D."/>
            <person name="Huang Y."/>
            <person name="Wang X."/>
            <person name="Yang G."/>
            <person name="Jiang Z."/>
            <person name="Wang J."/>
            <person name="Qin N."/>
            <person name="Li L."/>
            <person name="Li J."/>
            <person name="Bolund L."/>
            <person name="Kristiansen K."/>
            <person name="Wong G.K."/>
            <person name="Olson M."/>
            <person name="Zhang X."/>
            <person name="Li S."/>
            <person name="Yang H."/>
            <person name="Wang J."/>
            <person name="Wang J."/>
        </authorList>
    </citation>
    <scope>NUCLEOTIDE SEQUENCE [LARGE SCALE GENOMIC DNA]</scope>
</reference>
<dbReference type="Gene3D" id="1.25.40.10">
    <property type="entry name" value="Tetratricopeptide repeat domain"/>
    <property type="match status" value="1"/>
</dbReference>
<keyword evidence="11" id="KW-0472">Membrane</keyword>
<dbReference type="PANTHER" id="PTHR10805">
    <property type="entry name" value="COATOMER SUBUNIT EPSILON"/>
    <property type="match status" value="1"/>
</dbReference>
<keyword evidence="6" id="KW-0813">Transport</keyword>
<dbReference type="InterPro" id="IPR006822">
    <property type="entry name" value="Coatomer_esu"/>
</dbReference>
<dbReference type="GO" id="GO:0030126">
    <property type="term" value="C:COPI vesicle coat"/>
    <property type="evidence" value="ECO:0007669"/>
    <property type="project" value="TreeGrafter"/>
</dbReference>
<comment type="similarity">
    <text evidence="3">Belongs to the COPE family.</text>
</comment>
<dbReference type="PIRSF" id="PIRSF016478">
    <property type="entry name" value="Coatomer_esu"/>
    <property type="match status" value="1"/>
</dbReference>
<evidence type="ECO:0000256" key="7">
    <source>
        <dbReference type="ARBA" id="ARBA00022490"/>
    </source>
</evidence>
<dbReference type="GO" id="GO:0005198">
    <property type="term" value="F:structural molecule activity"/>
    <property type="evidence" value="ECO:0007669"/>
    <property type="project" value="InterPro"/>
</dbReference>